<name>A7NQJ4_ROSCS</name>
<dbReference type="STRING" id="383372.Rcas_3801"/>
<dbReference type="Gene3D" id="1.25.40.10">
    <property type="entry name" value="Tetratricopeptide repeat domain"/>
    <property type="match status" value="1"/>
</dbReference>
<dbReference type="SUPFAM" id="SSF48452">
    <property type="entry name" value="TPR-like"/>
    <property type="match status" value="1"/>
</dbReference>
<dbReference type="AlphaFoldDB" id="A7NQJ4"/>
<dbReference type="eggNOG" id="COG0457">
    <property type="taxonomic scope" value="Bacteria"/>
</dbReference>
<dbReference type="EMBL" id="CP000804">
    <property type="protein sequence ID" value="ABU59840.1"/>
    <property type="molecule type" value="Genomic_DNA"/>
</dbReference>
<evidence type="ECO:0000313" key="3">
    <source>
        <dbReference type="Proteomes" id="UP000000263"/>
    </source>
</evidence>
<evidence type="ECO:0000313" key="2">
    <source>
        <dbReference type="EMBL" id="ABU59840.1"/>
    </source>
</evidence>
<dbReference type="KEGG" id="rca:Rcas_3801"/>
<sequence length="425" mass="46420">MSMTHRLLHPQPLGIFPLPAGYLVIPAVDGGADLCASLLTGRVPDAMPDPLRFYAQALAGDADGAWQALERDPSPEACYNRFVLRSEPSDYARLRSELDGELHALLDLVAYTTGMIDRPPEPVGCSGEVAACILAAHAAHALETDQREVACAMLQQAVAEVRDISPLFAAQLLGDLAEMQVLDDDADAAIRSLHDALDLIGLYSLPDVRAHLALRLGMLYQERAEGRRAMLLEASKCYQEALRFYTRETAPELYALAQNNLALVYLAMPLTEASDQLRKGIAVQALREALTIYTRDTHPDLWRRTQLNLANALQYLPSANLRDHLIEAVGLYDDLLATRDLRHDPAGYARVLANQGNALAHLGDFARARQQLSEARRLFAVCQDADAIAGVDEVLEEIARQEAGSRKGEATAPALRRAPAGENGY</sequence>
<dbReference type="HOGENOM" id="CLU_679175_0_0_0"/>
<evidence type="ECO:0000256" key="1">
    <source>
        <dbReference type="SAM" id="MobiDB-lite"/>
    </source>
</evidence>
<feature type="region of interest" description="Disordered" evidence="1">
    <location>
        <begin position="402"/>
        <end position="425"/>
    </location>
</feature>
<gene>
    <name evidence="2" type="ordered locus">Rcas_3801</name>
</gene>
<organism evidence="2 3">
    <name type="scientific">Roseiflexus castenholzii (strain DSM 13941 / HLO8)</name>
    <dbReference type="NCBI Taxonomy" id="383372"/>
    <lineage>
        <taxon>Bacteria</taxon>
        <taxon>Bacillati</taxon>
        <taxon>Chloroflexota</taxon>
        <taxon>Chloroflexia</taxon>
        <taxon>Chloroflexales</taxon>
        <taxon>Roseiflexineae</taxon>
        <taxon>Roseiflexaceae</taxon>
        <taxon>Roseiflexus</taxon>
    </lineage>
</organism>
<protein>
    <submittedName>
        <fullName evidence="2">Tetratricopeptide TPR_4</fullName>
    </submittedName>
</protein>
<keyword evidence="3" id="KW-1185">Reference proteome</keyword>
<dbReference type="InterPro" id="IPR011990">
    <property type="entry name" value="TPR-like_helical_dom_sf"/>
</dbReference>
<accession>A7NQJ4</accession>
<dbReference type="Proteomes" id="UP000000263">
    <property type="component" value="Chromosome"/>
</dbReference>
<reference evidence="2 3" key="1">
    <citation type="submission" date="2007-08" db="EMBL/GenBank/DDBJ databases">
        <title>Complete sequence of Roseiflexus castenholzii DSM 13941.</title>
        <authorList>
            <consortium name="US DOE Joint Genome Institute"/>
            <person name="Copeland A."/>
            <person name="Lucas S."/>
            <person name="Lapidus A."/>
            <person name="Barry K."/>
            <person name="Glavina del Rio T."/>
            <person name="Dalin E."/>
            <person name="Tice H."/>
            <person name="Pitluck S."/>
            <person name="Thompson L.S."/>
            <person name="Brettin T."/>
            <person name="Bruce D."/>
            <person name="Detter J.C."/>
            <person name="Han C."/>
            <person name="Tapia R."/>
            <person name="Schmutz J."/>
            <person name="Larimer F."/>
            <person name="Land M."/>
            <person name="Hauser L."/>
            <person name="Kyrpides N."/>
            <person name="Mikhailova N."/>
            <person name="Bryant D.A."/>
            <person name="Hanada S."/>
            <person name="Tsukatani Y."/>
            <person name="Richardson P."/>
        </authorList>
    </citation>
    <scope>NUCLEOTIDE SEQUENCE [LARGE SCALE GENOMIC DNA]</scope>
    <source>
        <strain evidence="3">DSM 13941 / HLO8</strain>
    </source>
</reference>
<proteinExistence type="predicted"/>